<organism evidence="3 4">
    <name type="scientific">Lacrimispora celerecrescens</name>
    <dbReference type="NCBI Taxonomy" id="29354"/>
    <lineage>
        <taxon>Bacteria</taxon>
        <taxon>Bacillati</taxon>
        <taxon>Bacillota</taxon>
        <taxon>Clostridia</taxon>
        <taxon>Lachnospirales</taxon>
        <taxon>Lachnospiraceae</taxon>
        <taxon>Lacrimispora</taxon>
    </lineage>
</organism>
<keyword evidence="1" id="KW-0677">Repeat</keyword>
<comment type="caution">
    <text evidence="3">The sequence shown here is derived from an EMBL/GenBank/DDBJ whole genome shotgun (WGS) entry which is preliminary data.</text>
</comment>
<proteinExistence type="predicted"/>
<dbReference type="EMBL" id="JPME01000014">
    <property type="protein sequence ID" value="KEZ89959.1"/>
    <property type="molecule type" value="Genomic_DNA"/>
</dbReference>
<dbReference type="RefSeq" id="WP_038281384.1">
    <property type="nucleotide sequence ID" value="NZ_JPME01000014.1"/>
</dbReference>
<feature type="signal peptide" evidence="2">
    <location>
        <begin position="1"/>
        <end position="27"/>
    </location>
</feature>
<protein>
    <submittedName>
        <fullName evidence="3">Cell wall-binding protein</fullName>
    </submittedName>
</protein>
<evidence type="ECO:0000313" key="4">
    <source>
        <dbReference type="Proteomes" id="UP000028525"/>
    </source>
</evidence>
<dbReference type="OrthoDB" id="2028350at2"/>
<dbReference type="STRING" id="29354.IO98_12570"/>
<dbReference type="Gene3D" id="2.10.270.10">
    <property type="entry name" value="Cholin Binding"/>
    <property type="match status" value="4"/>
</dbReference>
<evidence type="ECO:0000256" key="1">
    <source>
        <dbReference type="ARBA" id="ARBA00022737"/>
    </source>
</evidence>
<keyword evidence="2" id="KW-0732">Signal</keyword>
<dbReference type="AlphaFoldDB" id="A0A084JLX5"/>
<dbReference type="SUPFAM" id="SSF69360">
    <property type="entry name" value="Cell wall binding repeat"/>
    <property type="match status" value="2"/>
</dbReference>
<evidence type="ECO:0000256" key="2">
    <source>
        <dbReference type="SAM" id="SignalP"/>
    </source>
</evidence>
<dbReference type="Proteomes" id="UP000028525">
    <property type="component" value="Unassembled WGS sequence"/>
</dbReference>
<keyword evidence="4" id="KW-1185">Reference proteome</keyword>
<feature type="chain" id="PRO_5001777300" evidence="2">
    <location>
        <begin position="28"/>
        <end position="574"/>
    </location>
</feature>
<gene>
    <name evidence="3" type="ORF">IO98_12570</name>
</gene>
<reference evidence="3 4" key="1">
    <citation type="submission" date="2014-07" db="EMBL/GenBank/DDBJ databases">
        <title>Draft genome of Clostridium celerecrescens 152B isolated from sediments associated with methane hydrate from Krishna Godavari basin.</title>
        <authorList>
            <person name="Honkalas V.S."/>
            <person name="Dabir A.P."/>
            <person name="Arora P."/>
            <person name="Dhakephalkar P.K."/>
        </authorList>
    </citation>
    <scope>NUCLEOTIDE SEQUENCE [LARGE SCALE GENOMIC DNA]</scope>
    <source>
        <strain evidence="3 4">152B</strain>
    </source>
</reference>
<dbReference type="InterPro" id="IPR018337">
    <property type="entry name" value="Cell_wall/Cho-bd_repeat"/>
</dbReference>
<name>A0A084JLX5_9FIRM</name>
<accession>A0A084JLX5</accession>
<dbReference type="Pfam" id="PF01473">
    <property type="entry name" value="Choline_bind_1"/>
    <property type="match status" value="2"/>
</dbReference>
<evidence type="ECO:0000313" key="3">
    <source>
        <dbReference type="EMBL" id="KEZ89959.1"/>
    </source>
</evidence>
<dbReference type="Pfam" id="PF19127">
    <property type="entry name" value="Choline_bind_3"/>
    <property type="match status" value="1"/>
</dbReference>
<sequence>MRKQTKLVAVLSTAALLALGASMSSFAATGWQEENGTWVYYNKSGDLETEKWEKSGDNWFYLNEDGEMATDVVVEYSDNYYYVDENGAMVINKWVSVENEDYDGDDEDEPVNHWYYFGSNGKAFKSSSNSNSASFKNVNGKKYIFDDEGKMLYGWIGEDGDRKTGDDAWKEGDGLYYCGDENDGAQTIGWVYLDIVDNEYDQDDAWHSSSKVFDDENQTRWFYFKDNGKKMVKETGKTINGKKYSFDEHGRMNAEWVIYDATPTTSTVATGSITKPQGTSDYTTNWRYYGSPEDGARVTKGWFKVVPDINLHEGDYDDDEDSWYYSDKDGKLVASEIKTINGKKYAFDDYGRMKDGLKFIKFEDDSTTKIDTILSDDDRNDAKFDTEDNFKDSANTLLGEKYYCYYFGSGSDGAMKTNKQTVEIDGDNFNFLFNKSGSYKGAGKTGVDDSKYYLAGMLLKADKDDKYSVIKIETVKDAKKGTDGVEYSILTTDDFIKEAKDKGYATPNAEKLKGGKYTEYYDIDYKKAAEKDNTVYKLVNTSGSVQKSKTKAKDGNDRCYVQSSENIIGVFVED</sequence>